<feature type="chain" id="PRO_5019560971" description="DUF11 domain-containing protein" evidence="1">
    <location>
        <begin position="27"/>
        <end position="1551"/>
    </location>
</feature>
<keyword evidence="1" id="KW-0732">Signal</keyword>
<dbReference type="EMBL" id="QMNG01000002">
    <property type="protein sequence ID" value="RLC37723.1"/>
    <property type="molecule type" value="Genomic_DNA"/>
</dbReference>
<organism evidence="2 3">
    <name type="scientific">candidate division Kazan bacterium</name>
    <dbReference type="NCBI Taxonomy" id="2202143"/>
    <lineage>
        <taxon>Bacteria</taxon>
        <taxon>Bacteria division Kazan-3B-28</taxon>
    </lineage>
</organism>
<dbReference type="Proteomes" id="UP000281261">
    <property type="component" value="Unassembled WGS sequence"/>
</dbReference>
<proteinExistence type="predicted"/>
<comment type="caution">
    <text evidence="2">The sequence shown here is derived from an EMBL/GenBank/DDBJ whole genome shotgun (WGS) entry which is preliminary data.</text>
</comment>
<reference evidence="2 3" key="1">
    <citation type="submission" date="2018-06" db="EMBL/GenBank/DDBJ databases">
        <title>Extensive metabolic versatility and redundancy in microbially diverse, dynamic hydrothermal sediments.</title>
        <authorList>
            <person name="Dombrowski N."/>
            <person name="Teske A."/>
            <person name="Baker B.J."/>
        </authorList>
    </citation>
    <scope>NUCLEOTIDE SEQUENCE [LARGE SCALE GENOMIC DNA]</scope>
    <source>
        <strain evidence="2">B79_G16</strain>
    </source>
</reference>
<evidence type="ECO:0000313" key="3">
    <source>
        <dbReference type="Proteomes" id="UP000281261"/>
    </source>
</evidence>
<evidence type="ECO:0000256" key="1">
    <source>
        <dbReference type="SAM" id="SignalP"/>
    </source>
</evidence>
<feature type="signal peptide" evidence="1">
    <location>
        <begin position="1"/>
        <end position="26"/>
    </location>
</feature>
<gene>
    <name evidence="2" type="ORF">DRH29_01385</name>
</gene>
<evidence type="ECO:0000313" key="2">
    <source>
        <dbReference type="EMBL" id="RLC37723.1"/>
    </source>
</evidence>
<protein>
    <recommendedName>
        <fullName evidence="4">DUF11 domain-containing protein</fullName>
    </recommendedName>
</protein>
<evidence type="ECO:0008006" key="4">
    <source>
        <dbReference type="Google" id="ProtNLM"/>
    </source>
</evidence>
<sequence>MSTVLLQKSTRAIAWLIAASVAIAFAAPQALAFENLGTFRYQWKSQSGTISADGTAHEVAVNPGDTVSMSLTITNRSTNPRALVMYGTSALLDEGASYPYAHAVGLGTSHPRDNVPAWIDSSSFAINGNRFTYYDGEPVNPGEDMTLTFDVKISSTAANGTYDLYTEIVREWDGWAQQVTAAGVPIGNGDIFWRFLIGGTVTGGGDLNVGIAGDTPASDDVANGAVDVVMAKINFTAGASDNALVSSLAIRRTGLSADDDVSDIKLYDGTTKIGSTQGLNTTTHKATFTGLSWLIPAGTTKTLTIKGSIPSATADTGKIITLGIQSASDVVLSGGGTVAGNFPAYGNEFTVGGISVGQLDVDVQTSPAAANILSGSTDQAIASWKFTANSTEGFDINSITFTEIGTSVDSDLSNMVLKINGVQIGTSVASLANGKVTFTGSPLFSVAAGNSEYLYIYADIADGVTSERTVRFEINAATDIVAYGQNSNGIVTVTYSSNTTFVAQQGKVMTIVQGTLTVAKHATNLAAQTYIVGEEQVEIGKWKFSAGSREGLKITKLIFNEDSTATSTDYQNAKLYIDESETPISAGGSISSTTITFEDGNGLFEVPKSGNTVVTLKFDISSSAVAGDDFRVGIGTDSSSYTNITMYGLTSGDKIDQDSSHITLTSCSDGDMNTHTVAAYGTLVVSNGPNTPAAANYALGTDDYEFLQFRMQASSEAMRVTALTVRFYDDASSSDAYASGDEIATGDVTNVALYYWDGSAWIMLGSEVSSPTTGVASFTFDHTIPKNTTETYKVVGDIPTTSAASYIYADVGATTGATTGVTTAADITTTGVSSAASIDETGSADGNLMTKVTPIITVNASTVPAARTVIKNGNDILLGKFFLTANDVEDIKISTLKIYADDTDAMNSTSGVDGDISTVYLRFDDGGTWRTTKTENWVSDTPDYITYTGSDFNDPNEWVVPKGGSLVVEIRGDITDTGTAYVGMTTASTNVVGSGLSSGTSATIYDYQNNAYNQVWASPKLTLAASGTLTVTAATDTPSVQMVTATYDTDNRTTPTFFRIKLAGANEAIEVDALRAKVADAGDASEDDNFSGTVYVYEGGTMSDNVLTGGTLVGSGTLIPVSSADAAADIIFDTVVTVPENGNAYLTLLAELNSMTEGADSMDVPYLGLDYNVQTGIWDANYADDYNIRATGTQSNSKIYSAGTITSILKGEAAVVAKTALGMAKHSNSPSGTATRHANHTIFKLAMTNTNPDQDALFRAGAAQYTATTASAGVGTWTACTVGDTVANDSTNYITGSGAVKVTLDTPAAVGDGMYWKADAATDLSDYERVSVWVRSSVAIATAGDLEFEVDDTDALASPELNSDLPVLNANTWYRHDAALGDAIEDDAQYWGVRVAANHTTYNSAVITLDNIVFYRDALTVNLSSNGGLFNTTGATNTAITLKDGTTTLATGYYSGTGTAKLSTSNGEVTFIPTTERTIPASGKTWDIVADTSTLVTNTSKDLTMLIDLGSASSAGAITEGDVLWNDNSYTLNIGWVDNRDTSTLSAGLNF</sequence>
<name>A0A420ZDN5_UNCK3</name>
<accession>A0A420ZDN5</accession>